<dbReference type="RefSeq" id="WP_109340217.1">
    <property type="nucleotide sequence ID" value="NZ_CP029347.1"/>
</dbReference>
<dbReference type="AlphaFoldDB" id="A0A2S2E4U4"/>
<keyword evidence="1" id="KW-0472">Membrane</keyword>
<evidence type="ECO:0008006" key="4">
    <source>
        <dbReference type="Google" id="ProtNLM"/>
    </source>
</evidence>
<dbReference type="InterPro" id="IPR012902">
    <property type="entry name" value="N_methyl_site"/>
</dbReference>
<keyword evidence="3" id="KW-1185">Reference proteome</keyword>
<dbReference type="OrthoDB" id="6019428at2"/>
<dbReference type="Proteomes" id="UP000245728">
    <property type="component" value="Chromosome"/>
</dbReference>
<evidence type="ECO:0000313" key="3">
    <source>
        <dbReference type="Proteomes" id="UP000245728"/>
    </source>
</evidence>
<organism evidence="2 3">
    <name type="scientific">Saliniradius amylolyticus</name>
    <dbReference type="NCBI Taxonomy" id="2183582"/>
    <lineage>
        <taxon>Bacteria</taxon>
        <taxon>Pseudomonadati</taxon>
        <taxon>Pseudomonadota</taxon>
        <taxon>Gammaproteobacteria</taxon>
        <taxon>Alteromonadales</taxon>
        <taxon>Alteromonadaceae</taxon>
        <taxon>Saliniradius</taxon>
    </lineage>
</organism>
<dbReference type="EMBL" id="CP029347">
    <property type="protein sequence ID" value="AWL12665.1"/>
    <property type="molecule type" value="Genomic_DNA"/>
</dbReference>
<keyword evidence="1" id="KW-0812">Transmembrane</keyword>
<dbReference type="Pfam" id="PF07963">
    <property type="entry name" value="N_methyl"/>
    <property type="match status" value="1"/>
</dbReference>
<reference evidence="2 3" key="1">
    <citation type="submission" date="2018-05" db="EMBL/GenBank/DDBJ databases">
        <title>Salinimonas sp. HMF8227 Genome sequencing and assembly.</title>
        <authorList>
            <person name="Kang H."/>
            <person name="Kang J."/>
            <person name="Cha I."/>
            <person name="Kim H."/>
            <person name="Joh K."/>
        </authorList>
    </citation>
    <scope>NUCLEOTIDE SEQUENCE [LARGE SCALE GENOMIC DNA]</scope>
    <source>
        <strain evidence="2 3">HMF8227</strain>
    </source>
</reference>
<keyword evidence="1" id="KW-1133">Transmembrane helix</keyword>
<protein>
    <recommendedName>
        <fullName evidence="4">Prepilin-type N-terminal cleavage/methylation domain-containing protein</fullName>
    </recommendedName>
</protein>
<evidence type="ECO:0000256" key="1">
    <source>
        <dbReference type="SAM" id="Phobius"/>
    </source>
</evidence>
<dbReference type="KEGG" id="salh:HMF8227_02212"/>
<feature type="transmembrane region" description="Helical" evidence="1">
    <location>
        <begin position="7"/>
        <end position="28"/>
    </location>
</feature>
<proteinExistence type="predicted"/>
<sequence length="687" mass="75532">MKARGFTLIEMLVASLIIMLGVTGYVSLQNLYIKKDSQTNLRAIAVKAAQEKLEDLRSFTSLNDDPNAFDYGDIGDNSGGDLAAGDIAIELTDEQGNSYTFNRTWTVTDQYFVDTDGDDQDDTWLDAGDPDLPQNLPSWPTQKMVTVTIGWKDNQGESHSLSLEGTVAPVLQSDSRQAMNESANAKKSPEVEYVPGQAPDVISYDLGNNEKVETSKPVPDVKKQGDNIEVQFETIKYIEQDEVSKLEQEDFLTVNCRCQLAGTAEGMTPYRTVLEDDELQVEPGQTVSKMTGKPADSQQPALCDACCQDHHDTVTMISEGNYYRAEDGGPHKHYNYSGGSYSLASSVGDTYVEACRFKRVDGLFKLYPDWRLVDIVAFDDTYLFSDANLNAYKSFTESAVKNSIKGLTSPAKPSGRDIVVPPGGYQIIARGIYVDRMTNSHQQAVINKINAGDETWKAITPFYDINLTLLANWSTGDPSVASITQEAVSTIVDPENDFYGTYSRGRLEALTDGSTNISVTSYPYNAGITATTPVSPDENDNTRTDDSMQVEVDGQATSEKFFGLIGDIKCTAMVTKNNTTVEETCETNNTQKASYVDLSSMSIVADPNNFKCSVSVPKGNSTPFYSCDKVSENWNGSITFNFSSAKYTVTMKLEYPDGSIVESDTLTFIEPLNATSNREYNLILKLE</sequence>
<gene>
    <name evidence="2" type="ORF">HMF8227_02212</name>
</gene>
<accession>A0A2S2E4U4</accession>
<evidence type="ECO:0000313" key="2">
    <source>
        <dbReference type="EMBL" id="AWL12665.1"/>
    </source>
</evidence>
<dbReference type="NCBIfam" id="TIGR02532">
    <property type="entry name" value="IV_pilin_GFxxxE"/>
    <property type="match status" value="1"/>
</dbReference>
<name>A0A2S2E4U4_9ALTE</name>